<name>F8F6A8_PAEMK</name>
<gene>
    <name evidence="1" type="ordered locus">KNP414_03843</name>
</gene>
<proteinExistence type="predicted"/>
<dbReference type="EMBL" id="CP002869">
    <property type="protein sequence ID" value="AEI42382.1"/>
    <property type="molecule type" value="Genomic_DNA"/>
</dbReference>
<accession>F8F6A8</accession>
<reference evidence="1 2" key="2">
    <citation type="journal article" date="2013" name="Genome Announc.">
        <title>Genome Sequence of Growth-Improving Paenibacillus mucilaginosus Strain KNP414.</title>
        <authorList>
            <person name="Lu J.J."/>
            <person name="Wang J.F."/>
            <person name="Hu X.F."/>
        </authorList>
    </citation>
    <scope>NUCLEOTIDE SEQUENCE [LARGE SCALE GENOMIC DNA]</scope>
    <source>
        <strain evidence="1 2">KNP414</strain>
    </source>
</reference>
<dbReference type="HOGENOM" id="CLU_3009995_0_0_9"/>
<evidence type="ECO:0000313" key="2">
    <source>
        <dbReference type="Proteomes" id="UP000006620"/>
    </source>
</evidence>
<dbReference type="AlphaFoldDB" id="F8F6A8"/>
<evidence type="ECO:0000313" key="1">
    <source>
        <dbReference type="EMBL" id="AEI42382.1"/>
    </source>
</evidence>
<dbReference type="Proteomes" id="UP000006620">
    <property type="component" value="Chromosome"/>
</dbReference>
<dbReference type="PATRIC" id="fig|1036673.3.peg.3530"/>
<dbReference type="RefSeq" id="WP_013917538.1">
    <property type="nucleotide sequence ID" value="NC_015690.1"/>
</dbReference>
<protein>
    <submittedName>
        <fullName evidence="1">Uncharacterized protein</fullName>
    </submittedName>
</protein>
<sequence length="56" mass="6636">MRIRKRDFKITALEIVRIFEISIEHVGFPYSKRKLIDGFYESKFDEDGEIGRSGIQ</sequence>
<dbReference type="KEGG" id="pms:KNP414_03843"/>
<organism evidence="1 2">
    <name type="scientific">Paenibacillus mucilaginosus (strain KNP414)</name>
    <dbReference type="NCBI Taxonomy" id="1036673"/>
    <lineage>
        <taxon>Bacteria</taxon>
        <taxon>Bacillati</taxon>
        <taxon>Bacillota</taxon>
        <taxon>Bacilli</taxon>
        <taxon>Bacillales</taxon>
        <taxon>Paenibacillaceae</taxon>
        <taxon>Paenibacillus</taxon>
    </lineage>
</organism>
<reference evidence="2" key="1">
    <citation type="submission" date="2011-06" db="EMBL/GenBank/DDBJ databases">
        <title>Complete genome sequence of Paenibacillus mucilaginosus KNP414.</title>
        <authorList>
            <person name="Wang J."/>
            <person name="Hu S."/>
            <person name="Hu X."/>
            <person name="Zhang B."/>
            <person name="Dong D."/>
            <person name="Zhang S."/>
            <person name="Zhao K."/>
            <person name="Wu D."/>
        </authorList>
    </citation>
    <scope>NUCLEOTIDE SEQUENCE [LARGE SCALE GENOMIC DNA]</scope>
    <source>
        <strain evidence="2">KNP414</strain>
    </source>
</reference>